<geneLocation type="plasmid" evidence="2">
    <name>pCD3.4</name>
</geneLocation>
<reference evidence="2" key="2">
    <citation type="journal article" date="2006" name="Microbiology">
        <title>Characterization of the theta-type plasmid pCD3.4 from Carnobacterium divergens, and modulation of its host range by RepA mutation.</title>
        <authorList>
            <person name="van Belkum M.J."/>
            <person name="Stiles M.E."/>
        </authorList>
    </citation>
    <scope>NUCLEOTIDE SEQUENCE</scope>
    <source>
        <strain evidence="2">LV13</strain>
        <plasmid evidence="2">pCD3.4</plasmid>
    </source>
</reference>
<name>Q3SAX2_CARDV</name>
<dbReference type="AlphaFoldDB" id="Q3SAX2"/>
<keyword evidence="1" id="KW-1133">Transmembrane helix</keyword>
<dbReference type="EMBL" id="DQ087597">
    <property type="protein sequence ID" value="AAZ29032.1"/>
    <property type="molecule type" value="Genomic_DNA"/>
</dbReference>
<proteinExistence type="predicted"/>
<reference evidence="2" key="1">
    <citation type="journal article" date="1995" name="J. Bacteriol.">
        <title>A signal peptide secretion-dependent bacteriocin from Carnobacterium divergens.</title>
        <authorList>
            <person name="Worobo R.W."/>
            <person name="Van Belkum M.J."/>
            <person name="Sailer M."/>
            <person name="Roy K.L."/>
            <person name="Vederas J.C."/>
            <person name="Stiles M.E."/>
        </authorList>
    </citation>
    <scope>NUCLEOTIDE SEQUENCE</scope>
    <source>
        <strain evidence="2">LV13</strain>
        <plasmid evidence="2">pCD3.4</plasmid>
    </source>
</reference>
<protein>
    <submittedName>
        <fullName evidence="2">Divergicin A immunity protein</fullName>
    </submittedName>
</protein>
<feature type="transmembrane region" description="Helical" evidence="1">
    <location>
        <begin position="5"/>
        <end position="25"/>
    </location>
</feature>
<evidence type="ECO:0000256" key="1">
    <source>
        <dbReference type="SAM" id="Phobius"/>
    </source>
</evidence>
<dbReference type="RefSeq" id="WP_032491451.1">
    <property type="nucleotide sequence ID" value="NZ_JAMXLU010000013.1"/>
</dbReference>
<sequence>MKIKWYWESLIETLIFIIVLLVFFYRSSGFSLKNLVLGSLFYLIAIGLFNYKKINK</sequence>
<dbReference type="PIR" id="B57260">
    <property type="entry name" value="B57260"/>
</dbReference>
<keyword evidence="1" id="KW-0812">Transmembrane</keyword>
<evidence type="ECO:0000313" key="2">
    <source>
        <dbReference type="EMBL" id="AAZ29032.1"/>
    </source>
</evidence>
<gene>
    <name evidence="2" type="primary">dviA</name>
</gene>
<feature type="transmembrane region" description="Helical" evidence="1">
    <location>
        <begin position="31"/>
        <end position="51"/>
    </location>
</feature>
<keyword evidence="2" id="KW-0614">Plasmid</keyword>
<accession>Q3SAX2</accession>
<keyword evidence="1" id="KW-0472">Membrane</keyword>
<organism evidence="2">
    <name type="scientific">Carnobacterium divergens</name>
    <name type="common">Lactobacillus divergens</name>
    <dbReference type="NCBI Taxonomy" id="2748"/>
    <lineage>
        <taxon>Bacteria</taxon>
        <taxon>Bacillati</taxon>
        <taxon>Bacillota</taxon>
        <taxon>Bacilli</taxon>
        <taxon>Lactobacillales</taxon>
        <taxon>Carnobacteriaceae</taxon>
        <taxon>Carnobacterium</taxon>
    </lineage>
</organism>